<sequence length="361" mass="41516">MYRWYSLVKRRHCISLYTRAFKLLVTLILLINMRSWPLVWHARLFSPVIKIQLQYCALRAKHIFKPAKLRTMALNTWIEKLCPIGVDPFEFTTRFKGWTSIDDVDFNGHLSNSSYAKTLDFARVESALRAFPAFTRNGGWIGLGSSHYHFVREIPIFTSYEIRTNIGAWDDKWVYVISRFVSLSCNGRSSKSQKSQSRMANSNPHTPPRTHSECNIVSQPERFSGDDIASAAAQLHPYEDDNTTLYCIAISRYCFKHARITVPPSVVLACEGFSAPQTPDIQPRYSQTHPPPHWGQVQRLRNSPHGNAEVFREFLKGGWRRVPESQRWWDAALADPIESRRTRNLGLLKSLSEAMEVAQTL</sequence>
<reference evidence="1" key="1">
    <citation type="journal article" date="2021" name="New Phytol.">
        <title>Evolutionary innovations through gain and loss of genes in the ectomycorrhizal Boletales.</title>
        <authorList>
            <person name="Wu G."/>
            <person name="Miyauchi S."/>
            <person name="Morin E."/>
            <person name="Kuo A."/>
            <person name="Drula E."/>
            <person name="Varga T."/>
            <person name="Kohler A."/>
            <person name="Feng B."/>
            <person name="Cao Y."/>
            <person name="Lipzen A."/>
            <person name="Daum C."/>
            <person name="Hundley H."/>
            <person name="Pangilinan J."/>
            <person name="Johnson J."/>
            <person name="Barry K."/>
            <person name="LaButti K."/>
            <person name="Ng V."/>
            <person name="Ahrendt S."/>
            <person name="Min B."/>
            <person name="Choi I.G."/>
            <person name="Park H."/>
            <person name="Plett J.M."/>
            <person name="Magnuson J."/>
            <person name="Spatafora J.W."/>
            <person name="Nagy L.G."/>
            <person name="Henrissat B."/>
            <person name="Grigoriev I.V."/>
            <person name="Yang Z.L."/>
            <person name="Xu J."/>
            <person name="Martin F.M."/>
        </authorList>
    </citation>
    <scope>NUCLEOTIDE SEQUENCE</scope>
    <source>
        <strain evidence="1">ATCC 28755</strain>
    </source>
</reference>
<evidence type="ECO:0000313" key="2">
    <source>
        <dbReference type="Proteomes" id="UP000790377"/>
    </source>
</evidence>
<comment type="caution">
    <text evidence="1">The sequence shown here is derived from an EMBL/GenBank/DDBJ whole genome shotgun (WGS) entry which is preliminary data.</text>
</comment>
<name>A0ACB8A3A4_9AGAM</name>
<dbReference type="EMBL" id="MU267877">
    <property type="protein sequence ID" value="KAH7907726.1"/>
    <property type="molecule type" value="Genomic_DNA"/>
</dbReference>
<organism evidence="1 2">
    <name type="scientific">Hygrophoropsis aurantiaca</name>
    <dbReference type="NCBI Taxonomy" id="72124"/>
    <lineage>
        <taxon>Eukaryota</taxon>
        <taxon>Fungi</taxon>
        <taxon>Dikarya</taxon>
        <taxon>Basidiomycota</taxon>
        <taxon>Agaricomycotina</taxon>
        <taxon>Agaricomycetes</taxon>
        <taxon>Agaricomycetidae</taxon>
        <taxon>Boletales</taxon>
        <taxon>Coniophorineae</taxon>
        <taxon>Hygrophoropsidaceae</taxon>
        <taxon>Hygrophoropsis</taxon>
    </lineage>
</organism>
<dbReference type="Proteomes" id="UP000790377">
    <property type="component" value="Unassembled WGS sequence"/>
</dbReference>
<accession>A0ACB8A3A4</accession>
<protein>
    <submittedName>
        <fullName evidence="1">Uncharacterized protein</fullName>
    </submittedName>
</protein>
<evidence type="ECO:0000313" key="1">
    <source>
        <dbReference type="EMBL" id="KAH7907726.1"/>
    </source>
</evidence>
<keyword evidence="2" id="KW-1185">Reference proteome</keyword>
<gene>
    <name evidence="1" type="ORF">BJ138DRAFT_1137428</name>
</gene>
<proteinExistence type="predicted"/>